<dbReference type="PRINTS" id="PR00455">
    <property type="entry name" value="HTHTETR"/>
</dbReference>
<keyword evidence="3" id="KW-0804">Transcription</keyword>
<comment type="caution">
    <text evidence="6">The sequence shown here is derived from an EMBL/GenBank/DDBJ whole genome shotgun (WGS) entry which is preliminary data.</text>
</comment>
<evidence type="ECO:0000259" key="5">
    <source>
        <dbReference type="PROSITE" id="PS50977"/>
    </source>
</evidence>
<dbReference type="GO" id="GO:0003677">
    <property type="term" value="F:DNA binding"/>
    <property type="evidence" value="ECO:0007669"/>
    <property type="project" value="UniProtKB-UniRule"/>
</dbReference>
<name>A0A562E7L0_RHORH</name>
<dbReference type="AlphaFoldDB" id="A0A562E7L0"/>
<dbReference type="Pfam" id="PF00440">
    <property type="entry name" value="TetR_N"/>
    <property type="match status" value="1"/>
</dbReference>
<dbReference type="InterPro" id="IPR036271">
    <property type="entry name" value="Tet_transcr_reg_TetR-rel_C_sf"/>
</dbReference>
<feature type="domain" description="HTH tetR-type" evidence="5">
    <location>
        <begin position="9"/>
        <end position="69"/>
    </location>
</feature>
<dbReference type="InterPro" id="IPR047923">
    <property type="entry name" value="ArpA-like"/>
</dbReference>
<dbReference type="EMBL" id="VLJT01000016">
    <property type="protein sequence ID" value="TWH17608.1"/>
    <property type="molecule type" value="Genomic_DNA"/>
</dbReference>
<evidence type="ECO:0000313" key="7">
    <source>
        <dbReference type="Proteomes" id="UP000317573"/>
    </source>
</evidence>
<gene>
    <name evidence="6" type="ORF">L618_001900000260</name>
</gene>
<dbReference type="SUPFAM" id="SSF46689">
    <property type="entry name" value="Homeodomain-like"/>
    <property type="match status" value="1"/>
</dbReference>
<protein>
    <submittedName>
        <fullName evidence="6">TetR family transcriptional regulator</fullName>
    </submittedName>
</protein>
<dbReference type="Pfam" id="PF21935">
    <property type="entry name" value="TetR_C_45"/>
    <property type="match status" value="1"/>
</dbReference>
<feature type="DNA-binding region" description="H-T-H motif" evidence="4">
    <location>
        <begin position="32"/>
        <end position="51"/>
    </location>
</feature>
<keyword evidence="2 4" id="KW-0238">DNA-binding</keyword>
<dbReference type="PROSITE" id="PS50977">
    <property type="entry name" value="HTH_TETR_2"/>
    <property type="match status" value="1"/>
</dbReference>
<dbReference type="Proteomes" id="UP000317573">
    <property type="component" value="Unassembled WGS sequence"/>
</dbReference>
<accession>A0A562E7L0</accession>
<evidence type="ECO:0000313" key="6">
    <source>
        <dbReference type="EMBL" id="TWH17608.1"/>
    </source>
</evidence>
<dbReference type="InterPro" id="IPR009057">
    <property type="entry name" value="Homeodomain-like_sf"/>
</dbReference>
<dbReference type="NCBIfam" id="NF041196">
    <property type="entry name" value="ScbR_bind_reg"/>
    <property type="match status" value="1"/>
</dbReference>
<dbReference type="PANTHER" id="PTHR47506:SF1">
    <property type="entry name" value="HTH-TYPE TRANSCRIPTIONAL REGULATOR YJDC"/>
    <property type="match status" value="1"/>
</dbReference>
<organism evidence="6 7">
    <name type="scientific">Rhodococcus rhodochrous J45</name>
    <dbReference type="NCBI Taxonomy" id="935266"/>
    <lineage>
        <taxon>Bacteria</taxon>
        <taxon>Bacillati</taxon>
        <taxon>Actinomycetota</taxon>
        <taxon>Actinomycetes</taxon>
        <taxon>Mycobacteriales</taxon>
        <taxon>Nocardiaceae</taxon>
        <taxon>Rhodococcus</taxon>
    </lineage>
</organism>
<dbReference type="Gene3D" id="1.10.357.10">
    <property type="entry name" value="Tetracycline Repressor, domain 2"/>
    <property type="match status" value="1"/>
</dbReference>
<keyword evidence="1" id="KW-0805">Transcription regulation</keyword>
<reference evidence="6 7" key="1">
    <citation type="submission" date="2019-07" db="EMBL/GenBank/DDBJ databases">
        <title>Genome sequencing of lignin-degrading bacterial isolates.</title>
        <authorList>
            <person name="Gladden J."/>
        </authorList>
    </citation>
    <scope>NUCLEOTIDE SEQUENCE [LARGE SCALE GENOMIC DNA]</scope>
    <source>
        <strain evidence="6 7">J45</strain>
    </source>
</reference>
<proteinExistence type="predicted"/>
<sequence length="214" mass="23969">MVGRQVRAEVTRESVLQGAATIFVRDGYADANLGDIIEEAGVTKGALYFHFGSKEELARGVIDSGYLRFEAAAESKMDRRSPALETLIDLSVLHVDMSETDSVVRAMFRLLVEIGDYQGTEHRPYEIWQNNLQELAARAAEEGDLVEDVDVHAVSLLLLEQAMGARIMANALKATERLAEQTGAMWRMILPALVPANKLEYFRQFVERRLRLQS</sequence>
<dbReference type="PANTHER" id="PTHR47506">
    <property type="entry name" value="TRANSCRIPTIONAL REGULATORY PROTEIN"/>
    <property type="match status" value="1"/>
</dbReference>
<dbReference type="InterPro" id="IPR001647">
    <property type="entry name" value="HTH_TetR"/>
</dbReference>
<evidence type="ECO:0000256" key="4">
    <source>
        <dbReference type="PROSITE-ProRule" id="PRU00335"/>
    </source>
</evidence>
<evidence type="ECO:0000256" key="1">
    <source>
        <dbReference type="ARBA" id="ARBA00023015"/>
    </source>
</evidence>
<dbReference type="InterPro" id="IPR054126">
    <property type="entry name" value="CprB_TetR_C"/>
</dbReference>
<evidence type="ECO:0000256" key="2">
    <source>
        <dbReference type="ARBA" id="ARBA00023125"/>
    </source>
</evidence>
<dbReference type="SUPFAM" id="SSF48498">
    <property type="entry name" value="Tetracyclin repressor-like, C-terminal domain"/>
    <property type="match status" value="1"/>
</dbReference>
<evidence type="ECO:0000256" key="3">
    <source>
        <dbReference type="ARBA" id="ARBA00023163"/>
    </source>
</evidence>